<evidence type="ECO:0008006" key="10">
    <source>
        <dbReference type="Google" id="ProtNLM"/>
    </source>
</evidence>
<dbReference type="AlphaFoldDB" id="L8JTS1"/>
<proteinExistence type="inferred from homology"/>
<dbReference type="RefSeq" id="WP_009579859.1">
    <property type="nucleotide sequence ID" value="NZ_AMZN01000036.1"/>
</dbReference>
<dbReference type="OrthoDB" id="7425328at2"/>
<reference evidence="8 9" key="1">
    <citation type="submission" date="2012-12" db="EMBL/GenBank/DDBJ databases">
        <title>Genome assembly of Fulvivirga imtechensis AK7.</title>
        <authorList>
            <person name="Nupur N."/>
            <person name="Khatri I."/>
            <person name="Kumar R."/>
            <person name="Subramanian S."/>
            <person name="Pinnaka A."/>
        </authorList>
    </citation>
    <scope>NUCLEOTIDE SEQUENCE [LARGE SCALE GENOMIC DNA]</scope>
    <source>
        <strain evidence="8 9">AK7</strain>
    </source>
</reference>
<comment type="subcellular location">
    <subcellularLocation>
        <location evidence="1">Cell membrane</location>
        <topology evidence="1">Multi-pass membrane protein</topology>
    </subcellularLocation>
</comment>
<comment type="caution">
    <text evidence="8">The sequence shown here is derived from an EMBL/GenBank/DDBJ whole genome shotgun (WGS) entry which is preliminary data.</text>
</comment>
<dbReference type="Proteomes" id="UP000011135">
    <property type="component" value="Unassembled WGS sequence"/>
</dbReference>
<dbReference type="InterPro" id="IPR032808">
    <property type="entry name" value="DoxX"/>
</dbReference>
<gene>
    <name evidence="8" type="ORF">C900_02451</name>
</gene>
<comment type="similarity">
    <text evidence="2">Belongs to the DoxX family.</text>
</comment>
<evidence type="ECO:0000256" key="4">
    <source>
        <dbReference type="ARBA" id="ARBA00022692"/>
    </source>
</evidence>
<evidence type="ECO:0000256" key="2">
    <source>
        <dbReference type="ARBA" id="ARBA00006679"/>
    </source>
</evidence>
<dbReference type="STRING" id="1237149.C900_02451"/>
<keyword evidence="5 7" id="KW-1133">Transmembrane helix</keyword>
<keyword evidence="4 7" id="KW-0812">Transmembrane</keyword>
<protein>
    <recommendedName>
        <fullName evidence="10">DoxX family protein</fullName>
    </recommendedName>
</protein>
<evidence type="ECO:0000313" key="8">
    <source>
        <dbReference type="EMBL" id="ELR71643.1"/>
    </source>
</evidence>
<dbReference type="eggNOG" id="COG2259">
    <property type="taxonomic scope" value="Bacteria"/>
</dbReference>
<feature type="transmembrane region" description="Helical" evidence="7">
    <location>
        <begin position="108"/>
        <end position="129"/>
    </location>
</feature>
<evidence type="ECO:0000313" key="9">
    <source>
        <dbReference type="Proteomes" id="UP000011135"/>
    </source>
</evidence>
<dbReference type="PANTHER" id="PTHR33452:SF1">
    <property type="entry name" value="INNER MEMBRANE PROTEIN YPHA-RELATED"/>
    <property type="match status" value="1"/>
</dbReference>
<accession>L8JTS1</accession>
<dbReference type="Pfam" id="PF07681">
    <property type="entry name" value="DoxX"/>
    <property type="match status" value="1"/>
</dbReference>
<evidence type="ECO:0000256" key="6">
    <source>
        <dbReference type="ARBA" id="ARBA00023136"/>
    </source>
</evidence>
<feature type="transmembrane region" description="Helical" evidence="7">
    <location>
        <begin position="57"/>
        <end position="77"/>
    </location>
</feature>
<name>L8JTS1_9BACT</name>
<evidence type="ECO:0000256" key="7">
    <source>
        <dbReference type="SAM" id="Phobius"/>
    </source>
</evidence>
<dbReference type="InterPro" id="IPR051907">
    <property type="entry name" value="DoxX-like_oxidoreductase"/>
</dbReference>
<dbReference type="PANTHER" id="PTHR33452">
    <property type="entry name" value="OXIDOREDUCTASE CATD-RELATED"/>
    <property type="match status" value="1"/>
</dbReference>
<dbReference type="GO" id="GO:0005886">
    <property type="term" value="C:plasma membrane"/>
    <property type="evidence" value="ECO:0007669"/>
    <property type="project" value="UniProtKB-SubCell"/>
</dbReference>
<evidence type="ECO:0000256" key="1">
    <source>
        <dbReference type="ARBA" id="ARBA00004651"/>
    </source>
</evidence>
<keyword evidence="3" id="KW-1003">Cell membrane</keyword>
<keyword evidence="9" id="KW-1185">Reference proteome</keyword>
<keyword evidence="6 7" id="KW-0472">Membrane</keyword>
<evidence type="ECO:0000256" key="3">
    <source>
        <dbReference type="ARBA" id="ARBA00022475"/>
    </source>
</evidence>
<organism evidence="8 9">
    <name type="scientific">Fulvivirga imtechensis AK7</name>
    <dbReference type="NCBI Taxonomy" id="1237149"/>
    <lineage>
        <taxon>Bacteria</taxon>
        <taxon>Pseudomonadati</taxon>
        <taxon>Bacteroidota</taxon>
        <taxon>Cytophagia</taxon>
        <taxon>Cytophagales</taxon>
        <taxon>Fulvivirgaceae</taxon>
        <taxon>Fulvivirga</taxon>
    </lineage>
</organism>
<sequence length="139" mass="15016">MTDQFSSRFTITLFRVMVSLIFIVAGINHLLRTEFVYQKLQSATFASVAAMFGNPHYSIIISGVAMLVGGVSFALGFKTRLAAIGLLMVLLPITLIVQVGSITSMGPLFKNIAIAGGLLFFIVHDAAGYRVDSLMAVRK</sequence>
<feature type="transmembrane region" description="Helical" evidence="7">
    <location>
        <begin position="84"/>
        <end position="102"/>
    </location>
</feature>
<feature type="transmembrane region" description="Helical" evidence="7">
    <location>
        <begin position="12"/>
        <end position="31"/>
    </location>
</feature>
<evidence type="ECO:0000256" key="5">
    <source>
        <dbReference type="ARBA" id="ARBA00022989"/>
    </source>
</evidence>
<dbReference type="EMBL" id="AMZN01000036">
    <property type="protein sequence ID" value="ELR71643.1"/>
    <property type="molecule type" value="Genomic_DNA"/>
</dbReference>